<accession>A0A9P8Q433</accession>
<gene>
    <name evidence="1" type="ORF">WICPIJ_005449</name>
</gene>
<sequence>MASAVFSGSFGSGLAGFLFVLTEQNLQPLVHVSPRSMMVAVASDFLPPQHSPIFGHLASSQTVASFNSLTSFFNLWKDCPFGIGTFNQDGRRAFGSCLAASNGSTTFSAALPLKKSLNDGPWFNESLKIVRDLFFGAVVLFLESSELDVFGSLVIDARVLMEVLNTGRATDVFLRRSLCESILV</sequence>
<reference evidence="1" key="1">
    <citation type="journal article" date="2021" name="Open Biol.">
        <title>Shared evolutionary footprints suggest mitochondrial oxidative damage underlies multiple complex I losses in fungi.</title>
        <authorList>
            <person name="Schikora-Tamarit M.A."/>
            <person name="Marcet-Houben M."/>
            <person name="Nosek J."/>
            <person name="Gabaldon T."/>
        </authorList>
    </citation>
    <scope>NUCLEOTIDE SEQUENCE</scope>
    <source>
        <strain evidence="1">CBS2887</strain>
    </source>
</reference>
<protein>
    <submittedName>
        <fullName evidence="1">Uncharacterized protein</fullName>
    </submittedName>
</protein>
<organism evidence="1 2">
    <name type="scientific">Wickerhamomyces pijperi</name>
    <name type="common">Yeast</name>
    <name type="synonym">Pichia pijperi</name>
    <dbReference type="NCBI Taxonomy" id="599730"/>
    <lineage>
        <taxon>Eukaryota</taxon>
        <taxon>Fungi</taxon>
        <taxon>Dikarya</taxon>
        <taxon>Ascomycota</taxon>
        <taxon>Saccharomycotina</taxon>
        <taxon>Saccharomycetes</taxon>
        <taxon>Phaffomycetales</taxon>
        <taxon>Wickerhamomycetaceae</taxon>
        <taxon>Wickerhamomyces</taxon>
    </lineage>
</organism>
<evidence type="ECO:0000313" key="2">
    <source>
        <dbReference type="Proteomes" id="UP000774326"/>
    </source>
</evidence>
<dbReference type="AlphaFoldDB" id="A0A9P8Q433"/>
<name>A0A9P8Q433_WICPI</name>
<dbReference type="EMBL" id="JAEUBG010003037">
    <property type="protein sequence ID" value="KAH3683602.1"/>
    <property type="molecule type" value="Genomic_DNA"/>
</dbReference>
<dbReference type="OrthoDB" id="10490902at2759"/>
<proteinExistence type="predicted"/>
<evidence type="ECO:0000313" key="1">
    <source>
        <dbReference type="EMBL" id="KAH3683602.1"/>
    </source>
</evidence>
<dbReference type="Proteomes" id="UP000774326">
    <property type="component" value="Unassembled WGS sequence"/>
</dbReference>
<comment type="caution">
    <text evidence="1">The sequence shown here is derived from an EMBL/GenBank/DDBJ whole genome shotgun (WGS) entry which is preliminary data.</text>
</comment>
<keyword evidence="2" id="KW-1185">Reference proteome</keyword>
<reference evidence="1" key="2">
    <citation type="submission" date="2021-01" db="EMBL/GenBank/DDBJ databases">
        <authorList>
            <person name="Schikora-Tamarit M.A."/>
        </authorList>
    </citation>
    <scope>NUCLEOTIDE SEQUENCE</scope>
    <source>
        <strain evidence="1">CBS2887</strain>
    </source>
</reference>